<feature type="signal peptide" evidence="2">
    <location>
        <begin position="1"/>
        <end position="24"/>
    </location>
</feature>
<proteinExistence type="predicted"/>
<dbReference type="AlphaFoldDB" id="A0A1V3NBB8"/>
<organism evidence="3 4">
    <name type="scientific">Thioalkalivibrio denitrificans</name>
    <dbReference type="NCBI Taxonomy" id="108003"/>
    <lineage>
        <taxon>Bacteria</taxon>
        <taxon>Pseudomonadati</taxon>
        <taxon>Pseudomonadota</taxon>
        <taxon>Gammaproteobacteria</taxon>
        <taxon>Chromatiales</taxon>
        <taxon>Ectothiorhodospiraceae</taxon>
        <taxon>Thioalkalivibrio</taxon>
    </lineage>
</organism>
<comment type="caution">
    <text evidence="3">The sequence shown here is derived from an EMBL/GenBank/DDBJ whole genome shotgun (WGS) entry which is preliminary data.</text>
</comment>
<dbReference type="EMBL" id="MVBK01000104">
    <property type="protein sequence ID" value="OOG22321.1"/>
    <property type="molecule type" value="Genomic_DNA"/>
</dbReference>
<sequence length="268" mass="29773">MRTTTATLVLICLLALSFAGAVQADTRLVYETPDGELTLEYRDDDHMRFRMPDGGFMLVTGGEGYALSRDEGGWTAVSAEQIRAMVRTGGGSGEQVRLTALGRHETVAGIRGERYRVEVGDDWSNEWRDDGEVVLSSDDRVRVSGRAMRRMAELFGDMDDMAAFSEATGVDVNRVGLLETEEMRLVSVNTDRLSDQTFQMPPNVRHQELPVTTQAPAQPREQEQSGSGGWLGRQAEGARDEAKRETERETQREIRDGVRDAVRGVFGR</sequence>
<feature type="chain" id="PRO_5010694929" description="DUF4412 domain-containing protein" evidence="2">
    <location>
        <begin position="25"/>
        <end position="268"/>
    </location>
</feature>
<dbReference type="STRING" id="108003.B1C78_15200"/>
<evidence type="ECO:0000313" key="3">
    <source>
        <dbReference type="EMBL" id="OOG22321.1"/>
    </source>
</evidence>
<keyword evidence="2" id="KW-0732">Signal</keyword>
<reference evidence="3 4" key="1">
    <citation type="submission" date="2017-02" db="EMBL/GenBank/DDBJ databases">
        <title>Genomic diversity within the haloalkaliphilic genus Thioalkalivibrio.</title>
        <authorList>
            <person name="Ahn A.-C."/>
            <person name="Meier-Kolthoff J."/>
            <person name="Overmars L."/>
            <person name="Richter M."/>
            <person name="Woyke T."/>
            <person name="Sorokin D.Y."/>
            <person name="Muyzer G."/>
        </authorList>
    </citation>
    <scope>NUCLEOTIDE SEQUENCE [LARGE SCALE GENOMIC DNA]</scope>
    <source>
        <strain evidence="3 4">ALJD</strain>
    </source>
</reference>
<evidence type="ECO:0008006" key="5">
    <source>
        <dbReference type="Google" id="ProtNLM"/>
    </source>
</evidence>
<gene>
    <name evidence="3" type="ORF">B1C78_15200</name>
</gene>
<feature type="compositionally biased region" description="Basic and acidic residues" evidence="1">
    <location>
        <begin position="236"/>
        <end position="262"/>
    </location>
</feature>
<evidence type="ECO:0000256" key="2">
    <source>
        <dbReference type="SAM" id="SignalP"/>
    </source>
</evidence>
<feature type="region of interest" description="Disordered" evidence="1">
    <location>
        <begin position="202"/>
        <end position="268"/>
    </location>
</feature>
<dbReference type="Proteomes" id="UP000189462">
    <property type="component" value="Unassembled WGS sequence"/>
</dbReference>
<dbReference type="RefSeq" id="WP_139349969.1">
    <property type="nucleotide sequence ID" value="NZ_MVBK01000104.1"/>
</dbReference>
<keyword evidence="4" id="KW-1185">Reference proteome</keyword>
<name>A0A1V3NBB8_9GAMM</name>
<protein>
    <recommendedName>
        <fullName evidence="5">DUF4412 domain-containing protein</fullName>
    </recommendedName>
</protein>
<evidence type="ECO:0000256" key="1">
    <source>
        <dbReference type="SAM" id="MobiDB-lite"/>
    </source>
</evidence>
<evidence type="ECO:0000313" key="4">
    <source>
        <dbReference type="Proteomes" id="UP000189462"/>
    </source>
</evidence>
<accession>A0A1V3NBB8</accession>
<dbReference type="OrthoDB" id="5794179at2"/>